<dbReference type="GeneID" id="93508390"/>
<dbReference type="RefSeq" id="WP_033247317.1">
    <property type="nucleotide sequence ID" value="NZ_JBIRUQ010000013.1"/>
</dbReference>
<organism evidence="1 2">
    <name type="scientific">Nocardia carnea</name>
    <dbReference type="NCBI Taxonomy" id="37328"/>
    <lineage>
        <taxon>Bacteria</taxon>
        <taxon>Bacillati</taxon>
        <taxon>Actinomycetota</taxon>
        <taxon>Actinomycetes</taxon>
        <taxon>Mycobacteriales</taxon>
        <taxon>Nocardiaceae</taxon>
        <taxon>Nocardia</taxon>
    </lineage>
</organism>
<accession>A0ABW7U0U4</accession>
<keyword evidence="2" id="KW-1185">Reference proteome</keyword>
<evidence type="ECO:0000313" key="1">
    <source>
        <dbReference type="EMBL" id="MFI1465095.1"/>
    </source>
</evidence>
<reference evidence="1 2" key="1">
    <citation type="submission" date="2024-10" db="EMBL/GenBank/DDBJ databases">
        <title>The Natural Products Discovery Center: Release of the First 8490 Sequenced Strains for Exploring Actinobacteria Biosynthetic Diversity.</title>
        <authorList>
            <person name="Kalkreuter E."/>
            <person name="Kautsar S.A."/>
            <person name="Yang D."/>
            <person name="Bader C.D."/>
            <person name="Teijaro C.N."/>
            <person name="Fluegel L."/>
            <person name="Davis C.M."/>
            <person name="Simpson J.R."/>
            <person name="Lauterbach L."/>
            <person name="Steele A.D."/>
            <person name="Gui C."/>
            <person name="Meng S."/>
            <person name="Li G."/>
            <person name="Viehrig K."/>
            <person name="Ye F."/>
            <person name="Su P."/>
            <person name="Kiefer A.F."/>
            <person name="Nichols A."/>
            <person name="Cepeda A.J."/>
            <person name="Yan W."/>
            <person name="Fan B."/>
            <person name="Jiang Y."/>
            <person name="Adhikari A."/>
            <person name="Zheng C.-J."/>
            <person name="Schuster L."/>
            <person name="Cowan T.M."/>
            <person name="Smanski M.J."/>
            <person name="Chevrette M.G."/>
            <person name="De Carvalho L.P.S."/>
            <person name="Shen B."/>
        </authorList>
    </citation>
    <scope>NUCLEOTIDE SEQUENCE [LARGE SCALE GENOMIC DNA]</scope>
    <source>
        <strain evidence="1 2">NPDC020568</strain>
    </source>
</reference>
<sequence length="105" mass="11658">MKDEAVRSYFEAERLSKIAWRGHQQVPTLRAAGVESRTATVLHVHDTQESINEDPVLVLTVELDGLRPELVALVPRIAVPRPGEHVVVVDSPDRSTLLYAGLKLQ</sequence>
<evidence type="ECO:0000313" key="2">
    <source>
        <dbReference type="Proteomes" id="UP001611263"/>
    </source>
</evidence>
<gene>
    <name evidence="1" type="ORF">ACH4WX_30660</name>
</gene>
<dbReference type="Proteomes" id="UP001611263">
    <property type="component" value="Unassembled WGS sequence"/>
</dbReference>
<proteinExistence type="predicted"/>
<protein>
    <submittedName>
        <fullName evidence="1">Uncharacterized protein</fullName>
    </submittedName>
</protein>
<comment type="caution">
    <text evidence="1">The sequence shown here is derived from an EMBL/GenBank/DDBJ whole genome shotgun (WGS) entry which is preliminary data.</text>
</comment>
<dbReference type="EMBL" id="JBIRUQ010000013">
    <property type="protein sequence ID" value="MFI1465095.1"/>
    <property type="molecule type" value="Genomic_DNA"/>
</dbReference>
<name>A0ABW7U0U4_9NOCA</name>